<feature type="transmembrane region" description="Helical" evidence="13">
    <location>
        <begin position="80"/>
        <end position="101"/>
    </location>
</feature>
<feature type="transmembrane region" description="Helical" evidence="13">
    <location>
        <begin position="12"/>
        <end position="29"/>
    </location>
</feature>
<keyword evidence="7" id="KW-0630">Potassium</keyword>
<dbReference type="KEGG" id="adin:H7849_02225"/>
<sequence length="178" mass="19333">MSLQLTAGRMAAFSDGVIAVIITVMVLELKVPAHDLQDLDAIRKTLPMLVIYALSFVEVGIYWVNHHYMVDDVEQVSHGLLWANLGFLFTLSLTPFGTAWVGERGLTPFALSLYTICCALPAVSWIVLSLVVRHRTYIPLAGSPMKQAASSAVYVGVIPISYHSLTTAMAMLAAVAIL</sequence>
<keyword evidence="6" id="KW-0631">Potassium channel</keyword>
<evidence type="ECO:0000256" key="8">
    <source>
        <dbReference type="ARBA" id="ARBA00022989"/>
    </source>
</evidence>
<evidence type="ECO:0000256" key="9">
    <source>
        <dbReference type="ARBA" id="ARBA00023065"/>
    </source>
</evidence>
<dbReference type="PANTHER" id="PTHR31462">
    <property type="entry name" value="ENDOSOMAL/LYSOSOMAL POTASSIUM CHANNEL TMEM175"/>
    <property type="match status" value="1"/>
</dbReference>
<evidence type="ECO:0000256" key="4">
    <source>
        <dbReference type="ARBA" id="ARBA00022538"/>
    </source>
</evidence>
<evidence type="ECO:0000256" key="5">
    <source>
        <dbReference type="ARBA" id="ARBA00022692"/>
    </source>
</evidence>
<proteinExistence type="inferred from homology"/>
<dbReference type="GO" id="GO:0005267">
    <property type="term" value="F:potassium channel activity"/>
    <property type="evidence" value="ECO:0007669"/>
    <property type="project" value="UniProtKB-KW"/>
</dbReference>
<organism evidence="14 15">
    <name type="scientific">Alloacidobacterium dinghuense</name>
    <dbReference type="NCBI Taxonomy" id="2763107"/>
    <lineage>
        <taxon>Bacteria</taxon>
        <taxon>Pseudomonadati</taxon>
        <taxon>Acidobacteriota</taxon>
        <taxon>Terriglobia</taxon>
        <taxon>Terriglobales</taxon>
        <taxon>Acidobacteriaceae</taxon>
        <taxon>Alloacidobacterium</taxon>
    </lineage>
</organism>
<dbReference type="AlphaFoldDB" id="A0A7G8BJW8"/>
<evidence type="ECO:0000313" key="15">
    <source>
        <dbReference type="Proteomes" id="UP000515312"/>
    </source>
</evidence>
<dbReference type="InterPro" id="IPR010617">
    <property type="entry name" value="TMEM175-like"/>
</dbReference>
<keyword evidence="5 13" id="KW-0812">Transmembrane</keyword>
<comment type="similarity">
    <text evidence="2">Belongs to the TMEM175 family.</text>
</comment>
<protein>
    <submittedName>
        <fullName evidence="14">DUF1211 domain-containing protein</fullName>
    </submittedName>
</protein>
<keyword evidence="10 13" id="KW-0472">Membrane</keyword>
<evidence type="ECO:0000256" key="13">
    <source>
        <dbReference type="SAM" id="Phobius"/>
    </source>
</evidence>
<dbReference type="Proteomes" id="UP000515312">
    <property type="component" value="Chromosome"/>
</dbReference>
<keyword evidence="9" id="KW-0406">Ion transport</keyword>
<keyword evidence="15" id="KW-1185">Reference proteome</keyword>
<feature type="transmembrane region" description="Helical" evidence="13">
    <location>
        <begin position="153"/>
        <end position="177"/>
    </location>
</feature>
<dbReference type="GO" id="GO:0015252">
    <property type="term" value="F:proton channel activity"/>
    <property type="evidence" value="ECO:0007669"/>
    <property type="project" value="InterPro"/>
</dbReference>
<dbReference type="EMBL" id="CP060394">
    <property type="protein sequence ID" value="QNI32838.1"/>
    <property type="molecule type" value="Genomic_DNA"/>
</dbReference>
<evidence type="ECO:0000256" key="11">
    <source>
        <dbReference type="ARBA" id="ARBA00023303"/>
    </source>
</evidence>
<evidence type="ECO:0000256" key="1">
    <source>
        <dbReference type="ARBA" id="ARBA00004141"/>
    </source>
</evidence>
<comment type="subcellular location">
    <subcellularLocation>
        <location evidence="1">Membrane</location>
        <topology evidence="1">Multi-pass membrane protein</topology>
    </subcellularLocation>
</comment>
<dbReference type="RefSeq" id="WP_186743808.1">
    <property type="nucleotide sequence ID" value="NZ_CP060394.1"/>
</dbReference>
<evidence type="ECO:0000256" key="2">
    <source>
        <dbReference type="ARBA" id="ARBA00006920"/>
    </source>
</evidence>
<feature type="transmembrane region" description="Helical" evidence="13">
    <location>
        <begin position="113"/>
        <end position="132"/>
    </location>
</feature>
<keyword evidence="11" id="KW-0407">Ion channel</keyword>
<evidence type="ECO:0000256" key="7">
    <source>
        <dbReference type="ARBA" id="ARBA00022958"/>
    </source>
</evidence>
<evidence type="ECO:0000256" key="3">
    <source>
        <dbReference type="ARBA" id="ARBA00022448"/>
    </source>
</evidence>
<dbReference type="GO" id="GO:0016020">
    <property type="term" value="C:membrane"/>
    <property type="evidence" value="ECO:0007669"/>
    <property type="project" value="UniProtKB-SubCell"/>
</dbReference>
<keyword evidence="4" id="KW-0633">Potassium transport</keyword>
<feature type="transmembrane region" description="Helical" evidence="13">
    <location>
        <begin position="49"/>
        <end position="68"/>
    </location>
</feature>
<accession>A0A7G8BJW8</accession>
<reference evidence="14 15" key="1">
    <citation type="submission" date="2020-08" db="EMBL/GenBank/DDBJ databases">
        <title>Edaphobacter telluris sp. nov. and Acidobacterium dinghuensis sp. nov., two acidobacteria isolated from forest soil.</title>
        <authorList>
            <person name="Fu J."/>
            <person name="Qiu L."/>
        </authorList>
    </citation>
    <scope>NUCLEOTIDE SEQUENCE [LARGE SCALE GENOMIC DNA]</scope>
    <source>
        <strain evidence="14">4Y35</strain>
    </source>
</reference>
<name>A0A7G8BJW8_9BACT</name>
<comment type="catalytic activity">
    <reaction evidence="12">
        <text>K(+)(in) = K(+)(out)</text>
        <dbReference type="Rhea" id="RHEA:29463"/>
        <dbReference type="ChEBI" id="CHEBI:29103"/>
    </reaction>
</comment>
<evidence type="ECO:0000256" key="10">
    <source>
        <dbReference type="ARBA" id="ARBA00023136"/>
    </source>
</evidence>
<evidence type="ECO:0000313" key="14">
    <source>
        <dbReference type="EMBL" id="QNI32838.1"/>
    </source>
</evidence>
<dbReference type="PANTHER" id="PTHR31462:SF5">
    <property type="entry name" value="ENDOSOMAL_LYSOSOMAL PROTON CHANNEL TMEM175"/>
    <property type="match status" value="1"/>
</dbReference>
<gene>
    <name evidence="14" type="ORF">H7849_02225</name>
</gene>
<keyword evidence="8 13" id="KW-1133">Transmembrane helix</keyword>
<evidence type="ECO:0000256" key="12">
    <source>
        <dbReference type="ARBA" id="ARBA00034430"/>
    </source>
</evidence>
<keyword evidence="3" id="KW-0813">Transport</keyword>
<evidence type="ECO:0000256" key="6">
    <source>
        <dbReference type="ARBA" id="ARBA00022826"/>
    </source>
</evidence>
<dbReference type="Pfam" id="PF06736">
    <property type="entry name" value="TMEM175"/>
    <property type="match status" value="1"/>
</dbReference>